<dbReference type="OrthoDB" id="8811523at2759"/>
<evidence type="ECO:0000313" key="2">
    <source>
        <dbReference type="EMBL" id="KAJ7337899.1"/>
    </source>
</evidence>
<keyword evidence="3" id="KW-1185">Reference proteome</keyword>
<proteinExistence type="predicted"/>
<dbReference type="EMBL" id="MU827780">
    <property type="protein sequence ID" value="KAJ7337899.1"/>
    <property type="molecule type" value="Genomic_DNA"/>
</dbReference>
<sequence length="131" mass="14121">MAAANSAMCEPSEPCEPQPAQTADEGTEGKVVYNQDGVFVHTAVSIATQSANIIPGRVTIIEKQNSSFVDWSPFVNEEEELSWNQVTIPSGTLSHKASRKMQVLIRRRGSPNMPFISTLQSCTPSGALTPS</sequence>
<accession>A0A9W9YGM1</accession>
<dbReference type="AlphaFoldDB" id="A0A9W9YGM1"/>
<organism evidence="2 3">
    <name type="scientific">Desmophyllum pertusum</name>
    <dbReference type="NCBI Taxonomy" id="174260"/>
    <lineage>
        <taxon>Eukaryota</taxon>
        <taxon>Metazoa</taxon>
        <taxon>Cnidaria</taxon>
        <taxon>Anthozoa</taxon>
        <taxon>Hexacorallia</taxon>
        <taxon>Scleractinia</taxon>
        <taxon>Caryophylliina</taxon>
        <taxon>Caryophylliidae</taxon>
        <taxon>Desmophyllum</taxon>
    </lineage>
</organism>
<evidence type="ECO:0000256" key="1">
    <source>
        <dbReference type="SAM" id="MobiDB-lite"/>
    </source>
</evidence>
<name>A0A9W9YGM1_9CNID</name>
<comment type="caution">
    <text evidence="2">The sequence shown here is derived from an EMBL/GenBank/DDBJ whole genome shotgun (WGS) entry which is preliminary data.</text>
</comment>
<feature type="region of interest" description="Disordered" evidence="1">
    <location>
        <begin position="1"/>
        <end position="27"/>
    </location>
</feature>
<dbReference type="Proteomes" id="UP001163046">
    <property type="component" value="Unassembled WGS sequence"/>
</dbReference>
<reference evidence="2" key="1">
    <citation type="submission" date="2023-01" db="EMBL/GenBank/DDBJ databases">
        <title>Genome assembly of the deep-sea coral Lophelia pertusa.</title>
        <authorList>
            <person name="Herrera S."/>
            <person name="Cordes E."/>
        </authorList>
    </citation>
    <scope>NUCLEOTIDE SEQUENCE</scope>
    <source>
        <strain evidence="2">USNM1676648</strain>
        <tissue evidence="2">Polyp</tissue>
    </source>
</reference>
<protein>
    <submittedName>
        <fullName evidence="2">Uncharacterized protein</fullName>
    </submittedName>
</protein>
<gene>
    <name evidence="2" type="ORF">OS493_008058</name>
</gene>
<evidence type="ECO:0000313" key="3">
    <source>
        <dbReference type="Proteomes" id="UP001163046"/>
    </source>
</evidence>